<evidence type="ECO:0000313" key="6">
    <source>
        <dbReference type="EMBL" id="CDW24851.1"/>
    </source>
</evidence>
<evidence type="ECO:0000256" key="3">
    <source>
        <dbReference type="ARBA" id="ARBA00022833"/>
    </source>
</evidence>
<organism evidence="6">
    <name type="scientific">Lepeophtheirus salmonis</name>
    <name type="common">Salmon louse</name>
    <name type="synonym">Caligus salmonis</name>
    <dbReference type="NCBI Taxonomy" id="72036"/>
    <lineage>
        <taxon>Eukaryota</taxon>
        <taxon>Metazoa</taxon>
        <taxon>Ecdysozoa</taxon>
        <taxon>Arthropoda</taxon>
        <taxon>Crustacea</taxon>
        <taxon>Multicrustacea</taxon>
        <taxon>Hexanauplia</taxon>
        <taxon>Copepoda</taxon>
        <taxon>Siphonostomatoida</taxon>
        <taxon>Caligidae</taxon>
        <taxon>Lepeophtheirus</taxon>
    </lineage>
</organism>
<reference evidence="6" key="1">
    <citation type="submission" date="2014-05" db="EMBL/GenBank/DDBJ databases">
        <authorList>
            <person name="Chronopoulou M."/>
        </authorList>
    </citation>
    <scope>NUCLEOTIDE SEQUENCE</scope>
    <source>
        <tissue evidence="6">Whole organism</tissue>
    </source>
</reference>
<evidence type="ECO:0000256" key="2">
    <source>
        <dbReference type="ARBA" id="ARBA00022771"/>
    </source>
</evidence>
<evidence type="ECO:0000256" key="1">
    <source>
        <dbReference type="ARBA" id="ARBA00022723"/>
    </source>
</evidence>
<keyword evidence="3" id="KW-0862">Zinc</keyword>
<dbReference type="PROSITE" id="PS00518">
    <property type="entry name" value="ZF_RING_1"/>
    <property type="match status" value="1"/>
</dbReference>
<proteinExistence type="predicted"/>
<keyword evidence="2 4" id="KW-0863">Zinc-finger</keyword>
<dbReference type="InterPro" id="IPR017907">
    <property type="entry name" value="Znf_RING_CS"/>
</dbReference>
<dbReference type="AlphaFoldDB" id="A0A0K2THA0"/>
<feature type="domain" description="RING-type" evidence="5">
    <location>
        <begin position="7"/>
        <end position="74"/>
    </location>
</feature>
<dbReference type="InterPro" id="IPR001841">
    <property type="entry name" value="Znf_RING"/>
</dbReference>
<dbReference type="SMART" id="SM00184">
    <property type="entry name" value="RING"/>
    <property type="match status" value="1"/>
</dbReference>
<evidence type="ECO:0000256" key="4">
    <source>
        <dbReference type="PROSITE-ProRule" id="PRU00175"/>
    </source>
</evidence>
<name>A0A0K2THA0_LEPSM</name>
<dbReference type="EMBL" id="HACA01007490">
    <property type="protein sequence ID" value="CDW24851.1"/>
    <property type="molecule type" value="Transcribed_RNA"/>
</dbReference>
<dbReference type="GO" id="GO:0008270">
    <property type="term" value="F:zinc ion binding"/>
    <property type="evidence" value="ECO:0007669"/>
    <property type="project" value="UniProtKB-KW"/>
</dbReference>
<evidence type="ECO:0000259" key="5">
    <source>
        <dbReference type="PROSITE" id="PS50089"/>
    </source>
</evidence>
<dbReference type="InterPro" id="IPR013083">
    <property type="entry name" value="Znf_RING/FYVE/PHD"/>
</dbReference>
<accession>A0A0K2THA0</accession>
<sequence>MGIHDNCPACDINLTLTSSKFLNCLHAYCSHCLRKMENRLRFLSGQNNRSGSLNRRSSSSGNAQLGNILCPKCHTLTLLTVRYGIDKLIPSNFAYQPLSQNTLPINENILKIINQIITNIEIKIRSTQKLKIETGIRKSRFLTRIQESREYLDRFVIKANGSFDLKKLSMLKQLQKIRLRVINSLLSKITLLEQLEIDFKYLLDLGVLLKDRMMGQEETVHRLDHRRSAAPVLYHKRTDNEMEINVKKSNPENRFSLIHNSSSRSEEEPTSEDILSGSILPSFTKRFEHLINILDNTLNSFDEDPITSESLTENLRIVYLPEDYTLFEKVLCELPILIVDGNNIPIVNSQHLQDITVQFVYGNQSHLRVELEESEGLFKLRFVPPSSCWGQIIMKYVRVKRNLMITPTRIEIKPLMLDIKHNKKLKTLVI</sequence>
<dbReference type="Gene3D" id="3.30.40.10">
    <property type="entry name" value="Zinc/RING finger domain, C3HC4 (zinc finger)"/>
    <property type="match status" value="1"/>
</dbReference>
<dbReference type="PROSITE" id="PS50089">
    <property type="entry name" value="ZF_RING_2"/>
    <property type="match status" value="1"/>
</dbReference>
<protein>
    <recommendedName>
        <fullName evidence="5">RING-type domain-containing protein</fullName>
    </recommendedName>
</protein>
<keyword evidence="1" id="KW-0479">Metal-binding</keyword>